<dbReference type="Gramene" id="Solyc06g062340.3.1">
    <property type="protein sequence ID" value="Solyc06g062340.3.1"/>
    <property type="gene ID" value="Solyc06g062340.3"/>
</dbReference>
<keyword evidence="2" id="KW-1185">Reference proteome</keyword>
<dbReference type="InParanoid" id="A0A3Q7HR30"/>
<proteinExistence type="predicted"/>
<organism evidence="1">
    <name type="scientific">Solanum lycopersicum</name>
    <name type="common">Tomato</name>
    <name type="synonym">Lycopersicon esculentum</name>
    <dbReference type="NCBI Taxonomy" id="4081"/>
    <lineage>
        <taxon>Eukaryota</taxon>
        <taxon>Viridiplantae</taxon>
        <taxon>Streptophyta</taxon>
        <taxon>Embryophyta</taxon>
        <taxon>Tracheophyta</taxon>
        <taxon>Spermatophyta</taxon>
        <taxon>Magnoliopsida</taxon>
        <taxon>eudicotyledons</taxon>
        <taxon>Gunneridae</taxon>
        <taxon>Pentapetalae</taxon>
        <taxon>asterids</taxon>
        <taxon>lamiids</taxon>
        <taxon>Solanales</taxon>
        <taxon>Solanaceae</taxon>
        <taxon>Solanoideae</taxon>
        <taxon>Solaneae</taxon>
        <taxon>Solanum</taxon>
        <taxon>Solanum subgen. Lycopersicon</taxon>
    </lineage>
</organism>
<sequence length="39" mass="4759">MFSTEALSPPWRRFLKSWFLAVRQRKCTGMLWEAMIRAR</sequence>
<reference evidence="1" key="1">
    <citation type="journal article" date="2012" name="Nature">
        <title>The tomato genome sequence provides insights into fleshy fruit evolution.</title>
        <authorList>
            <consortium name="Tomato Genome Consortium"/>
        </authorList>
    </citation>
    <scope>NUCLEOTIDE SEQUENCE [LARGE SCALE GENOMIC DNA]</scope>
    <source>
        <strain evidence="1">cv. Heinz 1706</strain>
    </source>
</reference>
<dbReference type="Proteomes" id="UP000004994">
    <property type="component" value="Chromosome 6"/>
</dbReference>
<evidence type="ECO:0000313" key="2">
    <source>
        <dbReference type="Proteomes" id="UP000004994"/>
    </source>
</evidence>
<name>A0A3Q7HR30_SOLLC</name>
<evidence type="ECO:0000313" key="1">
    <source>
        <dbReference type="EnsemblPlants" id="Solyc06g062340.3.1"/>
    </source>
</evidence>
<protein>
    <submittedName>
        <fullName evidence="1">Uncharacterized protein</fullName>
    </submittedName>
</protein>
<reference evidence="1" key="2">
    <citation type="submission" date="2019-01" db="UniProtKB">
        <authorList>
            <consortium name="EnsemblPlants"/>
        </authorList>
    </citation>
    <scope>IDENTIFICATION</scope>
    <source>
        <strain evidence="1">cv. Heinz 1706</strain>
    </source>
</reference>
<dbReference type="AlphaFoldDB" id="A0A3Q7HR30"/>
<dbReference type="EnsemblPlants" id="Solyc06g062340.3.1">
    <property type="protein sequence ID" value="Solyc06g062340.3.1"/>
    <property type="gene ID" value="Solyc06g062340.3"/>
</dbReference>
<accession>A0A3Q7HR30</accession>